<feature type="domain" description="4Fe-4S ferredoxin-type" evidence="4">
    <location>
        <begin position="150"/>
        <end position="181"/>
    </location>
</feature>
<dbReference type="Pfam" id="PF13484">
    <property type="entry name" value="Fer4_16"/>
    <property type="match status" value="1"/>
</dbReference>
<dbReference type="PROSITE" id="PS51379">
    <property type="entry name" value="4FE4S_FER_2"/>
    <property type="match status" value="1"/>
</dbReference>
<evidence type="ECO:0000313" key="6">
    <source>
        <dbReference type="Proteomes" id="UP000183995"/>
    </source>
</evidence>
<proteinExistence type="predicted"/>
<dbReference type="STRING" id="1123282.SAMN02745823_03739"/>
<dbReference type="InterPro" id="IPR017896">
    <property type="entry name" value="4Fe4S_Fe-S-bd"/>
</dbReference>
<accession>A0A1M5ZHA9</accession>
<dbReference type="PROSITE" id="PS00198">
    <property type="entry name" value="4FE4S_FER_1"/>
    <property type="match status" value="1"/>
</dbReference>
<sequence length="225" mass="24210">MTVELCDEIENLLKAQGVCDVGFARVSDGPGDLCHAVTIVAALSDAVVDEIDGAPTHTYFHHYRTVNAFIDSMLLRAGTLLQSRGYRYIPIAASQTINTGKTREHLGRYSHKKAAVLAGLGTVGKSALFLHRELGPRVRLGTLFTDCPLTELSAAAESPCGACRLCADACPAGAIKNVAWRPDAAREELFDAHACNSYMRAHFMDIGRGAVCGVCMRVCPMRKGE</sequence>
<dbReference type="PANTHER" id="PTHR42827">
    <property type="entry name" value="IRON-SULFUR CLUSTER-BINDING PROTEIN-RELATED"/>
    <property type="match status" value="1"/>
</dbReference>
<reference evidence="5 6" key="1">
    <citation type="submission" date="2016-11" db="EMBL/GenBank/DDBJ databases">
        <authorList>
            <person name="Jaros S."/>
            <person name="Januszkiewicz K."/>
            <person name="Wedrychowicz H."/>
        </authorList>
    </citation>
    <scope>NUCLEOTIDE SEQUENCE [LARGE SCALE GENOMIC DNA]</scope>
    <source>
        <strain evidence="5 6">DSM 10068</strain>
    </source>
</reference>
<evidence type="ECO:0000256" key="2">
    <source>
        <dbReference type="ARBA" id="ARBA00023004"/>
    </source>
</evidence>
<keyword evidence="3" id="KW-0411">Iron-sulfur</keyword>
<keyword evidence="1" id="KW-0479">Metal-binding</keyword>
<evidence type="ECO:0000259" key="4">
    <source>
        <dbReference type="PROSITE" id="PS51379"/>
    </source>
</evidence>
<organism evidence="5 6">
    <name type="scientific">Sporobacter termitidis DSM 10068</name>
    <dbReference type="NCBI Taxonomy" id="1123282"/>
    <lineage>
        <taxon>Bacteria</taxon>
        <taxon>Bacillati</taxon>
        <taxon>Bacillota</taxon>
        <taxon>Clostridia</taxon>
        <taxon>Eubacteriales</taxon>
        <taxon>Oscillospiraceae</taxon>
        <taxon>Sporobacter</taxon>
    </lineage>
</organism>
<dbReference type="InterPro" id="IPR017900">
    <property type="entry name" value="4Fe4S_Fe_S_CS"/>
</dbReference>
<dbReference type="OrthoDB" id="9784571at2"/>
<evidence type="ECO:0000256" key="1">
    <source>
        <dbReference type="ARBA" id="ARBA00022723"/>
    </source>
</evidence>
<keyword evidence="2" id="KW-0408">Iron</keyword>
<gene>
    <name evidence="5" type="ORF">SAMN02745823_03739</name>
</gene>
<dbReference type="GO" id="GO:0051536">
    <property type="term" value="F:iron-sulfur cluster binding"/>
    <property type="evidence" value="ECO:0007669"/>
    <property type="project" value="UniProtKB-KW"/>
</dbReference>
<dbReference type="AlphaFoldDB" id="A0A1M5ZHA9"/>
<keyword evidence="6" id="KW-1185">Reference proteome</keyword>
<protein>
    <submittedName>
        <fullName evidence="5">4Fe-4S double cluster binding domain-containing protein</fullName>
    </submittedName>
</protein>
<dbReference type="PANTHER" id="PTHR42827:SF1">
    <property type="entry name" value="IRON-SULFUR CLUSTER-BINDING PROTEIN"/>
    <property type="match status" value="1"/>
</dbReference>
<dbReference type="Gene3D" id="3.30.70.3270">
    <property type="match status" value="1"/>
</dbReference>
<evidence type="ECO:0000313" key="5">
    <source>
        <dbReference type="EMBL" id="SHI23561.1"/>
    </source>
</evidence>
<dbReference type="GO" id="GO:0046872">
    <property type="term" value="F:metal ion binding"/>
    <property type="evidence" value="ECO:0007669"/>
    <property type="project" value="UniProtKB-KW"/>
</dbReference>
<dbReference type="Proteomes" id="UP000183995">
    <property type="component" value="Unassembled WGS sequence"/>
</dbReference>
<dbReference type="EMBL" id="FQXV01000021">
    <property type="protein sequence ID" value="SHI23561.1"/>
    <property type="molecule type" value="Genomic_DNA"/>
</dbReference>
<dbReference type="SUPFAM" id="SSF54862">
    <property type="entry name" value="4Fe-4S ferredoxins"/>
    <property type="match status" value="1"/>
</dbReference>
<evidence type="ECO:0000256" key="3">
    <source>
        <dbReference type="ARBA" id="ARBA00023014"/>
    </source>
</evidence>
<name>A0A1M5ZHA9_9FIRM</name>
<dbReference type="RefSeq" id="WP_073082969.1">
    <property type="nucleotide sequence ID" value="NZ_FQXV01000021.1"/>
</dbReference>